<evidence type="ECO:0000313" key="2">
    <source>
        <dbReference type="Proteomes" id="UP000004095"/>
    </source>
</evidence>
<organism evidence="1 2">
    <name type="scientific">Microscilla marina ATCC 23134</name>
    <dbReference type="NCBI Taxonomy" id="313606"/>
    <lineage>
        <taxon>Bacteria</taxon>
        <taxon>Pseudomonadati</taxon>
        <taxon>Bacteroidota</taxon>
        <taxon>Cytophagia</taxon>
        <taxon>Cytophagales</taxon>
        <taxon>Microscillaceae</taxon>
        <taxon>Microscilla</taxon>
    </lineage>
</organism>
<name>A1ZMC7_MICM2</name>
<dbReference type="Proteomes" id="UP000004095">
    <property type="component" value="Unassembled WGS sequence"/>
</dbReference>
<evidence type="ECO:0000313" key="1">
    <source>
        <dbReference type="EMBL" id="EAY28307.1"/>
    </source>
</evidence>
<protein>
    <submittedName>
        <fullName evidence="1">Uncharacterized protein</fullName>
    </submittedName>
</protein>
<keyword evidence="2" id="KW-1185">Reference proteome</keyword>
<dbReference type="AlphaFoldDB" id="A1ZMC7"/>
<comment type="caution">
    <text evidence="1">The sequence shown here is derived from an EMBL/GenBank/DDBJ whole genome shotgun (WGS) entry which is preliminary data.</text>
</comment>
<sequence>MIASKKQFLTLSNYQAFNKNSIYLFFLFLGKSPTKLTFTLPA</sequence>
<reference evidence="1 2" key="1">
    <citation type="submission" date="2007-01" db="EMBL/GenBank/DDBJ databases">
        <authorList>
            <person name="Haygood M."/>
            <person name="Podell S."/>
            <person name="Anderson C."/>
            <person name="Hopkinson B."/>
            <person name="Roe K."/>
            <person name="Barbeau K."/>
            <person name="Gaasterland T."/>
            <person name="Ferriera S."/>
            <person name="Johnson J."/>
            <person name="Kravitz S."/>
            <person name="Beeson K."/>
            <person name="Sutton G."/>
            <person name="Rogers Y.-H."/>
            <person name="Friedman R."/>
            <person name="Frazier M."/>
            <person name="Venter J.C."/>
        </authorList>
    </citation>
    <scope>NUCLEOTIDE SEQUENCE [LARGE SCALE GENOMIC DNA]</scope>
    <source>
        <strain evidence="1 2">ATCC 23134</strain>
    </source>
</reference>
<dbReference type="EMBL" id="AAWS01000016">
    <property type="protein sequence ID" value="EAY28307.1"/>
    <property type="molecule type" value="Genomic_DNA"/>
</dbReference>
<accession>A1ZMC7</accession>
<proteinExistence type="predicted"/>
<gene>
    <name evidence="1" type="ORF">M23134_03859</name>
</gene>